<dbReference type="PANTHER" id="PTHR34501:SF9">
    <property type="entry name" value="MAJOR OUTER MEMBRANE PROTEIN P.IA"/>
    <property type="match status" value="1"/>
</dbReference>
<evidence type="ECO:0000256" key="10">
    <source>
        <dbReference type="ARBA" id="ARBA00023237"/>
    </source>
</evidence>
<feature type="chain" id="PRO_5024833301" evidence="11">
    <location>
        <begin position="24"/>
        <end position="375"/>
    </location>
</feature>
<evidence type="ECO:0000256" key="5">
    <source>
        <dbReference type="ARBA" id="ARBA00022692"/>
    </source>
</evidence>
<keyword evidence="7" id="KW-0406">Ion transport</keyword>
<organism evidence="13 14">
    <name type="scientific">Paraburkholderia dioscoreae</name>
    <dbReference type="NCBI Taxonomy" id="2604047"/>
    <lineage>
        <taxon>Bacteria</taxon>
        <taxon>Pseudomonadati</taxon>
        <taxon>Pseudomonadota</taxon>
        <taxon>Betaproteobacteria</taxon>
        <taxon>Burkholderiales</taxon>
        <taxon>Burkholderiaceae</taxon>
        <taxon>Paraburkholderia</taxon>
    </lineage>
</organism>
<dbReference type="AlphaFoldDB" id="A0A5Q4ZCF0"/>
<feature type="signal peptide" evidence="11">
    <location>
        <begin position="1"/>
        <end position="23"/>
    </location>
</feature>
<dbReference type="GO" id="GO:0006811">
    <property type="term" value="P:monoatomic ion transport"/>
    <property type="evidence" value="ECO:0007669"/>
    <property type="project" value="UniProtKB-KW"/>
</dbReference>
<protein>
    <submittedName>
        <fullName evidence="13">Outer membrane protein (Porin)</fullName>
    </submittedName>
</protein>
<dbReference type="InterPro" id="IPR033900">
    <property type="entry name" value="Gram_neg_porin_domain"/>
</dbReference>
<keyword evidence="10" id="KW-0998">Cell outer membrane</keyword>
<sequence>MKRIIKTTLATMVSLAIPALAHAQSSVTLYGVIDEGITYVSNAGGSHLVKMDDSSLLADRWGLKGREDLGGGLAAIFALESGFSVNNGALYGSEFGRQAWVGLDSRYGKLTMGRQYDFSRDYMSPYGTDGWWLSGYGVHQGALDREVFGRFNNSVRYESNDIRGFQFGGMYSFSNAAGNFHDGSGWSVGARYANSPFSAAVTYTYQAKPTIDPYELLGVKTLMGQTTVTYAGDATTDPYTGSTFDLQSIGTFGVGAQYKFGPATVIGNFTDTVLKGIGATAGHSPSLLVYEIGALYRLTPFWTIGASYQHSKLEANAWNEYAAAVDFTISKRTWMYLTADYLRASGGVDPVIGASFTPSRSSSQLLTRLALVHEF</sequence>
<dbReference type="RefSeq" id="WP_007179598.1">
    <property type="nucleotide sequence ID" value="NZ_LR699553.1"/>
</dbReference>
<keyword evidence="3" id="KW-0813">Transport</keyword>
<evidence type="ECO:0000259" key="12">
    <source>
        <dbReference type="Pfam" id="PF13609"/>
    </source>
</evidence>
<dbReference type="InterPro" id="IPR023614">
    <property type="entry name" value="Porin_dom_sf"/>
</dbReference>
<evidence type="ECO:0000256" key="4">
    <source>
        <dbReference type="ARBA" id="ARBA00022452"/>
    </source>
</evidence>
<dbReference type="Proteomes" id="UP000325811">
    <property type="component" value="Chromosome I"/>
</dbReference>
<evidence type="ECO:0000256" key="3">
    <source>
        <dbReference type="ARBA" id="ARBA00022448"/>
    </source>
</evidence>
<feature type="domain" description="Porin" evidence="12">
    <location>
        <begin position="10"/>
        <end position="346"/>
    </location>
</feature>
<name>A0A5Q4ZCF0_9BURK</name>
<accession>A0A5Q4ZCF0</accession>
<evidence type="ECO:0000256" key="2">
    <source>
        <dbReference type="ARBA" id="ARBA00011233"/>
    </source>
</evidence>
<gene>
    <name evidence="13" type="ORF">PDMSB3_0232</name>
</gene>
<keyword evidence="6 11" id="KW-0732">Signal</keyword>
<dbReference type="PANTHER" id="PTHR34501">
    <property type="entry name" value="PROTEIN YDDL-RELATED"/>
    <property type="match status" value="1"/>
</dbReference>
<evidence type="ECO:0000256" key="7">
    <source>
        <dbReference type="ARBA" id="ARBA00023065"/>
    </source>
</evidence>
<evidence type="ECO:0000256" key="11">
    <source>
        <dbReference type="SAM" id="SignalP"/>
    </source>
</evidence>
<dbReference type="PRINTS" id="PR00184">
    <property type="entry name" value="NEISSPPORIN"/>
</dbReference>
<dbReference type="EMBL" id="LR699553">
    <property type="protein sequence ID" value="VVD26694.1"/>
    <property type="molecule type" value="Genomic_DNA"/>
</dbReference>
<keyword evidence="4" id="KW-1134">Transmembrane beta strand</keyword>
<keyword evidence="14" id="KW-1185">Reference proteome</keyword>
<dbReference type="Gene3D" id="2.40.160.10">
    <property type="entry name" value="Porin"/>
    <property type="match status" value="1"/>
</dbReference>
<dbReference type="GO" id="GO:0046930">
    <property type="term" value="C:pore complex"/>
    <property type="evidence" value="ECO:0007669"/>
    <property type="project" value="UniProtKB-KW"/>
</dbReference>
<dbReference type="GO" id="GO:0015288">
    <property type="term" value="F:porin activity"/>
    <property type="evidence" value="ECO:0007669"/>
    <property type="project" value="UniProtKB-KW"/>
</dbReference>
<keyword evidence="5" id="KW-0812">Transmembrane</keyword>
<evidence type="ECO:0000313" key="13">
    <source>
        <dbReference type="EMBL" id="VVD26694.1"/>
    </source>
</evidence>
<evidence type="ECO:0000256" key="9">
    <source>
        <dbReference type="ARBA" id="ARBA00023136"/>
    </source>
</evidence>
<comment type="subcellular location">
    <subcellularLocation>
        <location evidence="1">Cell outer membrane</location>
        <topology evidence="1">Multi-pass membrane protein</topology>
    </subcellularLocation>
</comment>
<evidence type="ECO:0000256" key="6">
    <source>
        <dbReference type="ARBA" id="ARBA00022729"/>
    </source>
</evidence>
<dbReference type="Pfam" id="PF13609">
    <property type="entry name" value="Porin_4"/>
    <property type="match status" value="1"/>
</dbReference>
<dbReference type="CDD" id="cd00342">
    <property type="entry name" value="gram_neg_porins"/>
    <property type="match status" value="1"/>
</dbReference>
<dbReference type="SUPFAM" id="SSF56935">
    <property type="entry name" value="Porins"/>
    <property type="match status" value="1"/>
</dbReference>
<keyword evidence="8" id="KW-0626">Porin</keyword>
<dbReference type="KEGG" id="pdio:PDMSB3_0232"/>
<dbReference type="InterPro" id="IPR050298">
    <property type="entry name" value="Gram-neg_bact_OMP"/>
</dbReference>
<keyword evidence="9" id="KW-0472">Membrane</keyword>
<proteinExistence type="predicted"/>
<evidence type="ECO:0000313" key="14">
    <source>
        <dbReference type="Proteomes" id="UP000325811"/>
    </source>
</evidence>
<dbReference type="InterPro" id="IPR002299">
    <property type="entry name" value="Porin_Neis"/>
</dbReference>
<comment type="subunit">
    <text evidence="2">Homotrimer.</text>
</comment>
<reference evidence="13 14" key="1">
    <citation type="submission" date="2019-08" db="EMBL/GenBank/DDBJ databases">
        <authorList>
            <person name="Herpell B J."/>
        </authorList>
    </citation>
    <scope>NUCLEOTIDE SEQUENCE [LARGE SCALE GENOMIC DNA]</scope>
    <source>
        <strain evidence="14">Msb3</strain>
    </source>
</reference>
<evidence type="ECO:0000256" key="1">
    <source>
        <dbReference type="ARBA" id="ARBA00004571"/>
    </source>
</evidence>
<evidence type="ECO:0000256" key="8">
    <source>
        <dbReference type="ARBA" id="ARBA00023114"/>
    </source>
</evidence>
<dbReference type="GO" id="GO:0009279">
    <property type="term" value="C:cell outer membrane"/>
    <property type="evidence" value="ECO:0007669"/>
    <property type="project" value="UniProtKB-SubCell"/>
</dbReference>